<reference evidence="8 9" key="2">
    <citation type="submission" date="2018-11" db="EMBL/GenBank/DDBJ databases">
        <authorList>
            <consortium name="Pathogen Informatics"/>
        </authorList>
    </citation>
    <scope>NUCLEOTIDE SEQUENCE [LARGE SCALE GENOMIC DNA]</scope>
</reference>
<gene>
    <name evidence="8" type="ORF">NBR_LOCUS17342</name>
</gene>
<dbReference type="Proteomes" id="UP000271162">
    <property type="component" value="Unassembled WGS sequence"/>
</dbReference>
<evidence type="ECO:0000256" key="3">
    <source>
        <dbReference type="ARBA" id="ARBA00022676"/>
    </source>
</evidence>
<dbReference type="SUPFAM" id="SSF53756">
    <property type="entry name" value="UDP-Glycosyltransferase/glycogen phosphorylase"/>
    <property type="match status" value="2"/>
</dbReference>
<organism evidence="10">
    <name type="scientific">Nippostrongylus brasiliensis</name>
    <name type="common">Rat hookworm</name>
    <dbReference type="NCBI Taxonomy" id="27835"/>
    <lineage>
        <taxon>Eukaryota</taxon>
        <taxon>Metazoa</taxon>
        <taxon>Ecdysozoa</taxon>
        <taxon>Nematoda</taxon>
        <taxon>Chromadorea</taxon>
        <taxon>Rhabditida</taxon>
        <taxon>Rhabditina</taxon>
        <taxon>Rhabditomorpha</taxon>
        <taxon>Strongyloidea</taxon>
        <taxon>Heligmosomidae</taxon>
        <taxon>Nippostrongylus</taxon>
    </lineage>
</organism>
<dbReference type="EC" id="2.4.1.17" evidence="2"/>
<evidence type="ECO:0000313" key="8">
    <source>
        <dbReference type="EMBL" id="VDL80956.1"/>
    </source>
</evidence>
<dbReference type="InterPro" id="IPR050271">
    <property type="entry name" value="UDP-glycosyltransferase"/>
</dbReference>
<dbReference type="Pfam" id="PF00201">
    <property type="entry name" value="UDPGT"/>
    <property type="match status" value="2"/>
</dbReference>
<dbReference type="InterPro" id="IPR002213">
    <property type="entry name" value="UDP_glucos_trans"/>
</dbReference>
<evidence type="ECO:0000256" key="5">
    <source>
        <dbReference type="ARBA" id="ARBA00022729"/>
    </source>
</evidence>
<feature type="compositionally biased region" description="Basic residues" evidence="7">
    <location>
        <begin position="504"/>
        <end position="552"/>
    </location>
</feature>
<keyword evidence="3" id="KW-0328">Glycosyltransferase</keyword>
<evidence type="ECO:0000256" key="1">
    <source>
        <dbReference type="ARBA" id="ARBA00009995"/>
    </source>
</evidence>
<feature type="region of interest" description="Disordered" evidence="7">
    <location>
        <begin position="308"/>
        <end position="329"/>
    </location>
</feature>
<evidence type="ECO:0000313" key="9">
    <source>
        <dbReference type="Proteomes" id="UP000271162"/>
    </source>
</evidence>
<evidence type="ECO:0000256" key="2">
    <source>
        <dbReference type="ARBA" id="ARBA00012544"/>
    </source>
</evidence>
<dbReference type="AlphaFoldDB" id="A0A158R314"/>
<feature type="region of interest" description="Disordered" evidence="7">
    <location>
        <begin position="485"/>
        <end position="564"/>
    </location>
</feature>
<keyword evidence="4" id="KW-0808">Transferase</keyword>
<keyword evidence="9" id="KW-1185">Reference proteome</keyword>
<sequence>MVPIYPILKGWKAWLAGASIDPSTVPVPVAHHPLCYDPYYEMISETFKSVMKTPWDIVILDELFASAQGAMAMQLREKYGTKVATFATTEFSSQFSFYRGFSRNPVTTPNYYTKGYDMMSYDVGNFFGRLKTTRDVIYEQLSRFTFTDFPSHYGVASPQGHDLISVGEHCKEMNEPGHHGTVLICSFLALYLASPLNLMMRIVEAKPLADELRTFVEDPDSKGTIYIAFGSIVITAFFDVINSIDEYRFIFSYGGAEVKNLKPHVKILRWAPQNDILHHHKTVLFFTHGGLKRFASVRQLRVEVERERECEEREKEKENEKEKVKKQSDEKENEKALAVVLVKEKENMEEKIENEKEEERETEEKQSSEKIQMKEKENLKEGVCSDTAMLFLPFFADQCRNALLAKHHGIAEVIYKKNITKEELRTKMYQVLIDEQYTVRTKKVDVTQRDVVRRRLPSNTVERDEQDELEELGGKEFQEIHMNFEEKPKTAPQGNRENAVAHTLPRRAPSRRAKPAQSKSPRRAPSKKGSLARKRKSSKVKARNIASKKKAGSKSVIETKKVGY</sequence>
<dbReference type="STRING" id="27835.A0A158R314"/>
<accession>A0A158R314</accession>
<dbReference type="WBParaSite" id="NBR_0001734101-mRNA-1">
    <property type="protein sequence ID" value="NBR_0001734101-mRNA-1"/>
    <property type="gene ID" value="NBR_0001734101"/>
</dbReference>
<comment type="catalytic activity">
    <reaction evidence="6">
        <text>glucuronate acceptor + UDP-alpha-D-glucuronate = acceptor beta-D-glucuronoside + UDP + H(+)</text>
        <dbReference type="Rhea" id="RHEA:21032"/>
        <dbReference type="ChEBI" id="CHEBI:15378"/>
        <dbReference type="ChEBI" id="CHEBI:58052"/>
        <dbReference type="ChEBI" id="CHEBI:58223"/>
        <dbReference type="ChEBI" id="CHEBI:132367"/>
        <dbReference type="ChEBI" id="CHEBI:132368"/>
        <dbReference type="EC" id="2.4.1.17"/>
    </reaction>
</comment>
<protein>
    <recommendedName>
        <fullName evidence="2">glucuronosyltransferase</fullName>
        <ecNumber evidence="2">2.4.1.17</ecNumber>
    </recommendedName>
</protein>
<feature type="region of interest" description="Disordered" evidence="7">
    <location>
        <begin position="347"/>
        <end position="377"/>
    </location>
</feature>
<dbReference type="PANTHER" id="PTHR48043:SF119">
    <property type="entry name" value="UDP-GLUCURONOSYLTRANSFERASE"/>
    <property type="match status" value="1"/>
</dbReference>
<comment type="similarity">
    <text evidence="1">Belongs to the UDP-glycosyltransferase family.</text>
</comment>
<evidence type="ECO:0000256" key="7">
    <source>
        <dbReference type="SAM" id="MobiDB-lite"/>
    </source>
</evidence>
<evidence type="ECO:0000256" key="6">
    <source>
        <dbReference type="ARBA" id="ARBA00047475"/>
    </source>
</evidence>
<dbReference type="Gene3D" id="3.40.50.2000">
    <property type="entry name" value="Glycogen Phosphorylase B"/>
    <property type="match status" value="2"/>
</dbReference>
<evidence type="ECO:0000313" key="10">
    <source>
        <dbReference type="WBParaSite" id="NBR_0001734101-mRNA-1"/>
    </source>
</evidence>
<reference evidence="10" key="1">
    <citation type="submission" date="2016-04" db="UniProtKB">
        <authorList>
            <consortium name="WormBaseParasite"/>
        </authorList>
    </citation>
    <scope>IDENTIFICATION</scope>
</reference>
<dbReference type="PANTHER" id="PTHR48043">
    <property type="entry name" value="EG:EG0003.4 PROTEIN-RELATED"/>
    <property type="match status" value="1"/>
</dbReference>
<proteinExistence type="inferred from homology"/>
<dbReference type="GO" id="GO:0015020">
    <property type="term" value="F:glucuronosyltransferase activity"/>
    <property type="evidence" value="ECO:0007669"/>
    <property type="project" value="UniProtKB-EC"/>
</dbReference>
<evidence type="ECO:0000256" key="4">
    <source>
        <dbReference type="ARBA" id="ARBA00022679"/>
    </source>
</evidence>
<keyword evidence="5" id="KW-0732">Signal</keyword>
<name>A0A158R314_NIPBR</name>
<dbReference type="EMBL" id="UYSL01022704">
    <property type="protein sequence ID" value="VDL80956.1"/>
    <property type="molecule type" value="Genomic_DNA"/>
</dbReference>